<evidence type="ECO:0000256" key="1">
    <source>
        <dbReference type="ARBA" id="ARBA00006295"/>
    </source>
</evidence>
<dbReference type="InterPro" id="IPR004437">
    <property type="entry name" value="ParB/RepB/Spo0J"/>
</dbReference>
<evidence type="ECO:0000256" key="2">
    <source>
        <dbReference type="ARBA" id="ARBA00022829"/>
    </source>
</evidence>
<dbReference type="InterPro" id="IPR050336">
    <property type="entry name" value="Chromosome_partition/occlusion"/>
</dbReference>
<dbReference type="Gene3D" id="1.10.10.2830">
    <property type="match status" value="1"/>
</dbReference>
<dbReference type="SMART" id="SM00470">
    <property type="entry name" value="ParB"/>
    <property type="match status" value="1"/>
</dbReference>
<dbReference type="GO" id="GO:0005694">
    <property type="term" value="C:chromosome"/>
    <property type="evidence" value="ECO:0007669"/>
    <property type="project" value="TreeGrafter"/>
</dbReference>
<dbReference type="FunFam" id="1.10.10.2830:FF:000001">
    <property type="entry name" value="Chromosome partitioning protein ParB"/>
    <property type="match status" value="1"/>
</dbReference>
<dbReference type="FunFam" id="3.90.1530.30:FF:000001">
    <property type="entry name" value="Chromosome partitioning protein ParB"/>
    <property type="match status" value="1"/>
</dbReference>
<dbReference type="InterPro" id="IPR041468">
    <property type="entry name" value="HTH_ParB/Spo0J"/>
</dbReference>
<sequence>MAEEGPSRLGRGLAALIGDDAAYALGDTNAPAPRGVREVPIEFLRANPFQPRHLFREEDLADLSNSIREKGILQPIVVRPVQGQADAFEIVAGERRWRAAQKAQLHQVPIIVKELTDAESLEIAIIENVQRADLNAIEEAAGYDRLMAQFEYTQEQVSKLIGKSRSHVANTLRLLSLPDGVRSLIEYGKLTAGHARPLIGIPNADTLAKEIVERGLSVREAEALARKATTGSEASRRATAARREKDTDTLALERNISDQLGLKVEISFSGDKGGEVRIHYSTLEQLDEVCRRLAGRGNPRIGSLN</sequence>
<evidence type="ECO:0000313" key="7">
    <source>
        <dbReference type="EMBL" id="KAB7738518.1"/>
    </source>
</evidence>
<dbReference type="Pfam" id="PF02195">
    <property type="entry name" value="ParB_N"/>
    <property type="match status" value="1"/>
</dbReference>
<feature type="region of interest" description="Disordered" evidence="5">
    <location>
        <begin position="227"/>
        <end position="246"/>
    </location>
</feature>
<dbReference type="NCBIfam" id="TIGR00180">
    <property type="entry name" value="parB_part"/>
    <property type="match status" value="1"/>
</dbReference>
<dbReference type="SUPFAM" id="SSF110849">
    <property type="entry name" value="ParB/Sulfiredoxin"/>
    <property type="match status" value="1"/>
</dbReference>
<gene>
    <name evidence="7" type="ORF">F2P47_17040</name>
</gene>
<evidence type="ECO:0000256" key="4">
    <source>
        <dbReference type="ARBA" id="ARBA00025472"/>
    </source>
</evidence>
<dbReference type="GO" id="GO:0007059">
    <property type="term" value="P:chromosome segregation"/>
    <property type="evidence" value="ECO:0007669"/>
    <property type="project" value="UniProtKB-KW"/>
</dbReference>
<dbReference type="InterPro" id="IPR003115">
    <property type="entry name" value="ParB_N"/>
</dbReference>
<dbReference type="Pfam" id="PF23552">
    <property type="entry name" value="ParB_C"/>
    <property type="match status" value="1"/>
</dbReference>
<keyword evidence="2" id="KW-0159">Chromosome partition</keyword>
<dbReference type="Pfam" id="PF17762">
    <property type="entry name" value="HTH_ParB"/>
    <property type="match status" value="1"/>
</dbReference>
<dbReference type="InterPro" id="IPR057240">
    <property type="entry name" value="ParB_dimer_C"/>
</dbReference>
<dbReference type="EMBL" id="WESC01000021">
    <property type="protein sequence ID" value="KAB7738518.1"/>
    <property type="molecule type" value="Genomic_DNA"/>
</dbReference>
<dbReference type="GO" id="GO:0003677">
    <property type="term" value="F:DNA binding"/>
    <property type="evidence" value="ECO:0007669"/>
    <property type="project" value="UniProtKB-KW"/>
</dbReference>
<keyword evidence="8" id="KW-1185">Reference proteome</keyword>
<evidence type="ECO:0000256" key="3">
    <source>
        <dbReference type="ARBA" id="ARBA00023125"/>
    </source>
</evidence>
<proteinExistence type="inferred from homology"/>
<dbReference type="RefSeq" id="WP_152217602.1">
    <property type="nucleotide sequence ID" value="NZ_JBAQYD010000235.1"/>
</dbReference>
<dbReference type="PANTHER" id="PTHR33375:SF1">
    <property type="entry name" value="CHROMOSOME-PARTITIONING PROTEIN PARB-RELATED"/>
    <property type="match status" value="1"/>
</dbReference>
<feature type="domain" description="ParB-like N-terminal" evidence="6">
    <location>
        <begin position="37"/>
        <end position="129"/>
    </location>
</feature>
<dbReference type="InterPro" id="IPR036086">
    <property type="entry name" value="ParB/Sulfiredoxin_sf"/>
</dbReference>
<protein>
    <submittedName>
        <fullName evidence="7">ParB/RepB/Spo0J family partition protein</fullName>
    </submittedName>
</protein>
<dbReference type="PANTHER" id="PTHR33375">
    <property type="entry name" value="CHROMOSOME-PARTITIONING PROTEIN PARB-RELATED"/>
    <property type="match status" value="1"/>
</dbReference>
<dbReference type="Gene3D" id="3.90.1530.30">
    <property type="match status" value="1"/>
</dbReference>
<keyword evidence="3" id="KW-0238">DNA-binding</keyword>
<dbReference type="GO" id="GO:0045881">
    <property type="term" value="P:positive regulation of sporulation resulting in formation of a cellular spore"/>
    <property type="evidence" value="ECO:0007669"/>
    <property type="project" value="TreeGrafter"/>
</dbReference>
<dbReference type="Proteomes" id="UP000468901">
    <property type="component" value="Unassembled WGS sequence"/>
</dbReference>
<evidence type="ECO:0000313" key="8">
    <source>
        <dbReference type="Proteomes" id="UP000468901"/>
    </source>
</evidence>
<accession>A0A6N6VEC0</accession>
<evidence type="ECO:0000259" key="6">
    <source>
        <dbReference type="SMART" id="SM00470"/>
    </source>
</evidence>
<comment type="similarity">
    <text evidence="1">Belongs to the ParB family.</text>
</comment>
<reference evidence="7 8" key="1">
    <citation type="submission" date="2019-09" db="EMBL/GenBank/DDBJ databases">
        <title>Parvibaculum sedimenti sp. nov., isolated from sediment.</title>
        <authorList>
            <person name="Wang Y."/>
        </authorList>
    </citation>
    <scope>NUCLEOTIDE SEQUENCE [LARGE SCALE GENOMIC DNA]</scope>
    <source>
        <strain evidence="7 8">HXT-9</strain>
    </source>
</reference>
<evidence type="ECO:0000256" key="5">
    <source>
        <dbReference type="SAM" id="MobiDB-lite"/>
    </source>
</evidence>
<comment type="caution">
    <text evidence="7">The sequence shown here is derived from an EMBL/GenBank/DDBJ whole genome shotgun (WGS) entry which is preliminary data.</text>
</comment>
<name>A0A6N6VEC0_9HYPH</name>
<comment type="function">
    <text evidence="4">Involved in chromosome partition. Localize to both poles of the predivisional cell following completion of DNA replication. Binds to the DNA origin of replication.</text>
</comment>
<dbReference type="CDD" id="cd16393">
    <property type="entry name" value="SPO0J_N"/>
    <property type="match status" value="1"/>
</dbReference>
<dbReference type="AlphaFoldDB" id="A0A6N6VEC0"/>
<organism evidence="7 8">
    <name type="scientific">Parvibaculum sedimenti</name>
    <dbReference type="NCBI Taxonomy" id="2608632"/>
    <lineage>
        <taxon>Bacteria</taxon>
        <taxon>Pseudomonadati</taxon>
        <taxon>Pseudomonadota</taxon>
        <taxon>Alphaproteobacteria</taxon>
        <taxon>Hyphomicrobiales</taxon>
        <taxon>Parvibaculaceae</taxon>
        <taxon>Parvibaculum</taxon>
    </lineage>
</organism>